<dbReference type="PANTHER" id="PTHR43429">
    <property type="entry name" value="PYRIDINE NUCLEOTIDE-DISULFIDE OXIDOREDUCTASE DOMAIN-CONTAINING"/>
    <property type="match status" value="1"/>
</dbReference>
<evidence type="ECO:0000256" key="4">
    <source>
        <dbReference type="ARBA" id="ARBA00023002"/>
    </source>
</evidence>
<name>A0AAJ7U0Y8_PETMA</name>
<dbReference type="InterPro" id="IPR041575">
    <property type="entry name" value="Rubredoxin_C"/>
</dbReference>
<sequence>MLAMDSRSAKYLVIGGGIAGVSCVEEIASLCPDDDILLLTASPAVKSVINWRQVYGALEQFDVEERAGSHLEAAHPNVRVHLGTACRLDAARKVVHTDAGEELAYERLCICTGARPKIVADGNPHVLGIRDTDSTQEFQKKLEKARRVVVIGNGGIALELVHEVRGCDVIWAIKDRAIGTSFFDAGAAAFFLPHLVKTAPGSASGAASGPCKRQRYAPGRGSHGSAQAEQRAALGTALGPDWHEGLSLEGAQKGPCRVHVEYGCEVERILSPEEVVALSETPLAFPGPDSPQPDTELWPVYARLTNGRTFGCDLVVSATGVVPNVAAIIARNELALADDGGLRVDEQMRTSVPCVYAAGDACSAAWEPRPHWFQMRLWTQARQMGAHAARSMAAHADGRHAELDLCFDLFTHVTSFFGYKVILLGRFNGQGLATRLNNDGGGGSSGDAGTGGGGGGDAEVDGDDGGNGNGDGGGNGGGNVSASGRGQELLVRSSGTLEYVKVVLLDGRMAGAVLVGDTDLEETFHNLILNGTDLTPYGEDLLHPDVDIEDYFD</sequence>
<dbReference type="InterPro" id="IPR023753">
    <property type="entry name" value="FAD/NAD-binding_dom"/>
</dbReference>
<dbReference type="PANTHER" id="PTHR43429:SF2">
    <property type="entry name" value="PYRIDINE NUCLEOTIDE-DISULFIDE OXIDOREDUCTASE DOMAIN-CONTAINING PROTEIN 1"/>
    <property type="match status" value="1"/>
</dbReference>
<dbReference type="SUPFAM" id="SSF51905">
    <property type="entry name" value="FAD/NAD(P)-binding domain"/>
    <property type="match status" value="1"/>
</dbReference>
<feature type="compositionally biased region" description="Gly residues" evidence="5">
    <location>
        <begin position="439"/>
        <end position="457"/>
    </location>
</feature>
<gene>
    <name evidence="9" type="primary">PYROXD1</name>
</gene>
<feature type="domain" description="FAD/NAD(P)-binding" evidence="6">
    <location>
        <begin position="303"/>
        <end position="385"/>
    </location>
</feature>
<dbReference type="RefSeq" id="XP_032827204.1">
    <property type="nucleotide sequence ID" value="XM_032971313.1"/>
</dbReference>
<dbReference type="PRINTS" id="PR00368">
    <property type="entry name" value="FADPNR"/>
</dbReference>
<keyword evidence="4" id="KW-0560">Oxidoreductase</keyword>
<comment type="cofactor">
    <cofactor evidence="1">
        <name>FAD</name>
        <dbReference type="ChEBI" id="CHEBI:57692"/>
    </cofactor>
</comment>
<feature type="region of interest" description="Disordered" evidence="5">
    <location>
        <begin position="200"/>
        <end position="226"/>
    </location>
</feature>
<proteinExistence type="predicted"/>
<evidence type="ECO:0000313" key="9">
    <source>
        <dbReference type="RefSeq" id="XP_032827204.1"/>
    </source>
</evidence>
<dbReference type="Pfam" id="PF07992">
    <property type="entry name" value="Pyr_redox_2"/>
    <property type="match status" value="2"/>
</dbReference>
<reference evidence="9" key="1">
    <citation type="submission" date="2025-08" db="UniProtKB">
        <authorList>
            <consortium name="RefSeq"/>
        </authorList>
    </citation>
    <scope>IDENTIFICATION</scope>
    <source>
        <tissue evidence="9">Sperm</tissue>
    </source>
</reference>
<dbReference type="SUPFAM" id="SSF51735">
    <property type="entry name" value="NAD(P)-binding Rossmann-fold domains"/>
    <property type="match status" value="1"/>
</dbReference>
<evidence type="ECO:0000256" key="1">
    <source>
        <dbReference type="ARBA" id="ARBA00001974"/>
    </source>
</evidence>
<keyword evidence="8" id="KW-1185">Reference proteome</keyword>
<feature type="compositionally biased region" description="Gly residues" evidence="5">
    <location>
        <begin position="465"/>
        <end position="479"/>
    </location>
</feature>
<dbReference type="PROSITE" id="PS51257">
    <property type="entry name" value="PROKAR_LIPOPROTEIN"/>
    <property type="match status" value="1"/>
</dbReference>
<evidence type="ECO:0000256" key="5">
    <source>
        <dbReference type="SAM" id="MobiDB-lite"/>
    </source>
</evidence>
<evidence type="ECO:0000313" key="8">
    <source>
        <dbReference type="Proteomes" id="UP001318040"/>
    </source>
</evidence>
<dbReference type="AlphaFoldDB" id="A0AAJ7U0Y8"/>
<dbReference type="CTD" id="79912"/>
<evidence type="ECO:0000256" key="3">
    <source>
        <dbReference type="ARBA" id="ARBA00022827"/>
    </source>
</evidence>
<feature type="domain" description="NADH-rubredoxin oxidoreductase C-terminal" evidence="7">
    <location>
        <begin position="478"/>
        <end position="531"/>
    </location>
</feature>
<dbReference type="InterPro" id="IPR036188">
    <property type="entry name" value="FAD/NAD-bd_sf"/>
</dbReference>
<keyword evidence="3" id="KW-0274">FAD</keyword>
<feature type="region of interest" description="Disordered" evidence="5">
    <location>
        <begin position="438"/>
        <end position="481"/>
    </location>
</feature>
<dbReference type="Proteomes" id="UP001318040">
    <property type="component" value="Chromosome 3"/>
</dbReference>
<evidence type="ECO:0000259" key="6">
    <source>
        <dbReference type="Pfam" id="PF07992"/>
    </source>
</evidence>
<keyword evidence="2" id="KW-0285">Flavoprotein</keyword>
<dbReference type="GO" id="GO:0016491">
    <property type="term" value="F:oxidoreductase activity"/>
    <property type="evidence" value="ECO:0007669"/>
    <property type="project" value="UniProtKB-KW"/>
</dbReference>
<dbReference type="InterPro" id="IPR050260">
    <property type="entry name" value="FAD-bd_OxRdtase"/>
</dbReference>
<organism evidence="8 9">
    <name type="scientific">Petromyzon marinus</name>
    <name type="common">Sea lamprey</name>
    <dbReference type="NCBI Taxonomy" id="7757"/>
    <lineage>
        <taxon>Eukaryota</taxon>
        <taxon>Metazoa</taxon>
        <taxon>Chordata</taxon>
        <taxon>Craniata</taxon>
        <taxon>Vertebrata</taxon>
        <taxon>Cyclostomata</taxon>
        <taxon>Hyperoartia</taxon>
        <taxon>Petromyzontiformes</taxon>
        <taxon>Petromyzontidae</taxon>
        <taxon>Petromyzon</taxon>
    </lineage>
</organism>
<protein>
    <submittedName>
        <fullName evidence="9">Pyridine nucleotide-disulfide oxidoreductase domain-containing protein 1</fullName>
    </submittedName>
</protein>
<dbReference type="InterPro" id="IPR036291">
    <property type="entry name" value="NAD(P)-bd_dom_sf"/>
</dbReference>
<evidence type="ECO:0000256" key="2">
    <source>
        <dbReference type="ARBA" id="ARBA00022630"/>
    </source>
</evidence>
<dbReference type="KEGG" id="pmrn:116952184"/>
<dbReference type="Pfam" id="PF18267">
    <property type="entry name" value="Rubredoxin_C"/>
    <property type="match status" value="1"/>
</dbReference>
<feature type="domain" description="FAD/NAD(P)-binding" evidence="6">
    <location>
        <begin position="10"/>
        <end position="165"/>
    </location>
</feature>
<evidence type="ECO:0000259" key="7">
    <source>
        <dbReference type="Pfam" id="PF18267"/>
    </source>
</evidence>
<accession>A0AAJ7U0Y8</accession>
<dbReference type="Gene3D" id="3.50.50.60">
    <property type="entry name" value="FAD/NAD(P)-binding domain"/>
    <property type="match status" value="3"/>
</dbReference>